<dbReference type="PANTHER" id="PTHR46268">
    <property type="entry name" value="STRESS RESPONSE PROTEIN NHAX"/>
    <property type="match status" value="1"/>
</dbReference>
<dbReference type="InterPro" id="IPR006016">
    <property type="entry name" value="UspA"/>
</dbReference>
<feature type="domain" description="UspA" evidence="2">
    <location>
        <begin position="153"/>
        <end position="273"/>
    </location>
</feature>
<dbReference type="STRING" id="1075417.SAMN05421823_103304"/>
<evidence type="ECO:0000259" key="2">
    <source>
        <dbReference type="Pfam" id="PF00582"/>
    </source>
</evidence>
<proteinExistence type="inferred from homology"/>
<evidence type="ECO:0000313" key="3">
    <source>
        <dbReference type="EMBL" id="SDK69382.1"/>
    </source>
</evidence>
<name>A0A1G9DZS1_9BACT</name>
<reference evidence="3 4" key="1">
    <citation type="submission" date="2016-10" db="EMBL/GenBank/DDBJ databases">
        <authorList>
            <person name="de Groot N.N."/>
        </authorList>
    </citation>
    <scope>NUCLEOTIDE SEQUENCE [LARGE SCALE GENOMIC DNA]</scope>
    <source>
        <strain evidence="3 4">DSM 25186</strain>
    </source>
</reference>
<dbReference type="RefSeq" id="WP_089681320.1">
    <property type="nucleotide sequence ID" value="NZ_FNFO01000003.1"/>
</dbReference>
<feature type="domain" description="UspA" evidence="2">
    <location>
        <begin position="1"/>
        <end position="144"/>
    </location>
</feature>
<dbReference type="PANTHER" id="PTHR46268:SF6">
    <property type="entry name" value="UNIVERSAL STRESS PROTEIN UP12"/>
    <property type="match status" value="1"/>
</dbReference>
<keyword evidence="4" id="KW-1185">Reference proteome</keyword>
<evidence type="ECO:0000256" key="1">
    <source>
        <dbReference type="ARBA" id="ARBA00008791"/>
    </source>
</evidence>
<dbReference type="PRINTS" id="PR01438">
    <property type="entry name" value="UNVRSLSTRESS"/>
</dbReference>
<evidence type="ECO:0000313" key="4">
    <source>
        <dbReference type="Proteomes" id="UP000198510"/>
    </source>
</evidence>
<gene>
    <name evidence="3" type="ORF">SAMN05421823_103304</name>
</gene>
<dbReference type="InterPro" id="IPR006015">
    <property type="entry name" value="Universal_stress_UspA"/>
</dbReference>
<dbReference type="CDD" id="cd00293">
    <property type="entry name" value="USP-like"/>
    <property type="match status" value="2"/>
</dbReference>
<dbReference type="AlphaFoldDB" id="A0A1G9DZS1"/>
<comment type="similarity">
    <text evidence="1">Belongs to the universal stress protein A family.</text>
</comment>
<sequence>MKKILVPTDFSETATGALHAAQEIARQSGGTLHLLHVITPVIMPTATLDTTMGYNYSDPAVEQVMTRQLIEQAETQLQELAAASPVPVQTEVRLDQVTAGILETAEQTGAELIVIGSQGEGGTLFGSTHERVVRHSTCPVLSIREAKGRFSPQHIVLATDTEEHTPDIAPAVRQLQQLFGARLHVVTVRTASEAEEHTLQERLRTYAERHHLQDAALHVVTDEDVEEGILHFIDRQRADLVAMTTHGRSALVQLFSGSIAENVIHQGHRPVLTLHIEA</sequence>
<protein>
    <submittedName>
        <fullName evidence="3">Nucleotide-binding universal stress protein, UspA family</fullName>
    </submittedName>
</protein>
<dbReference type="Pfam" id="PF00582">
    <property type="entry name" value="Usp"/>
    <property type="match status" value="2"/>
</dbReference>
<accession>A0A1G9DZS1</accession>
<organism evidence="3 4">
    <name type="scientific">Catalinimonas alkaloidigena</name>
    <dbReference type="NCBI Taxonomy" id="1075417"/>
    <lineage>
        <taxon>Bacteria</taxon>
        <taxon>Pseudomonadati</taxon>
        <taxon>Bacteroidota</taxon>
        <taxon>Cytophagia</taxon>
        <taxon>Cytophagales</taxon>
        <taxon>Catalimonadaceae</taxon>
        <taxon>Catalinimonas</taxon>
    </lineage>
</organism>
<dbReference type="Gene3D" id="3.40.50.620">
    <property type="entry name" value="HUPs"/>
    <property type="match status" value="2"/>
</dbReference>
<dbReference type="SUPFAM" id="SSF52402">
    <property type="entry name" value="Adenine nucleotide alpha hydrolases-like"/>
    <property type="match status" value="2"/>
</dbReference>
<dbReference type="Proteomes" id="UP000198510">
    <property type="component" value="Unassembled WGS sequence"/>
</dbReference>
<dbReference type="EMBL" id="FNFO01000003">
    <property type="protein sequence ID" value="SDK69382.1"/>
    <property type="molecule type" value="Genomic_DNA"/>
</dbReference>
<dbReference type="OrthoDB" id="1522603at2"/>
<dbReference type="InterPro" id="IPR014729">
    <property type="entry name" value="Rossmann-like_a/b/a_fold"/>
</dbReference>